<keyword evidence="2" id="KW-0238">DNA-binding</keyword>
<dbReference type="GO" id="GO:0006310">
    <property type="term" value="P:DNA recombination"/>
    <property type="evidence" value="ECO:0007669"/>
    <property type="project" value="UniProtKB-KW"/>
</dbReference>
<dbReference type="SUPFAM" id="SSF56349">
    <property type="entry name" value="DNA breaking-rejoining enzymes"/>
    <property type="match status" value="1"/>
</dbReference>
<dbReference type="Gene3D" id="1.10.150.130">
    <property type="match status" value="1"/>
</dbReference>
<feature type="domain" description="Tyr recombinase" evidence="4">
    <location>
        <begin position="71"/>
        <end position="278"/>
    </location>
</feature>
<proteinExistence type="predicted"/>
<evidence type="ECO:0000256" key="1">
    <source>
        <dbReference type="ARBA" id="ARBA00022908"/>
    </source>
</evidence>
<protein>
    <submittedName>
        <fullName evidence="5">Defective protein IntQ</fullName>
    </submittedName>
</protein>
<evidence type="ECO:0000259" key="4">
    <source>
        <dbReference type="PROSITE" id="PS51898"/>
    </source>
</evidence>
<dbReference type="Pfam" id="PF00589">
    <property type="entry name" value="Phage_integrase"/>
    <property type="match status" value="1"/>
</dbReference>
<evidence type="ECO:0000256" key="2">
    <source>
        <dbReference type="ARBA" id="ARBA00023125"/>
    </source>
</evidence>
<dbReference type="PANTHER" id="PTHR30349">
    <property type="entry name" value="PHAGE INTEGRASE-RELATED"/>
    <property type="match status" value="1"/>
</dbReference>
<dbReference type="PROSITE" id="PS51898">
    <property type="entry name" value="TYR_RECOMBINASE"/>
    <property type="match status" value="1"/>
</dbReference>
<accession>A0A5E7HQ14</accession>
<name>A0A5E7HQ14_PSEFL</name>
<keyword evidence="1" id="KW-0229">DNA integration</keyword>
<dbReference type="EMBL" id="CABVIN010000001">
    <property type="protein sequence ID" value="VVO66085.1"/>
    <property type="molecule type" value="Genomic_DNA"/>
</dbReference>
<evidence type="ECO:0000256" key="3">
    <source>
        <dbReference type="ARBA" id="ARBA00023172"/>
    </source>
</evidence>
<reference evidence="5 6" key="1">
    <citation type="submission" date="2019-09" db="EMBL/GenBank/DDBJ databases">
        <authorList>
            <person name="Chandra G."/>
            <person name="Truman W A."/>
        </authorList>
    </citation>
    <scope>NUCLEOTIDE SEQUENCE [LARGE SCALE GENOMIC DNA]</scope>
    <source>
        <strain evidence="5">PS896</strain>
    </source>
</reference>
<dbReference type="InterPro" id="IPR011010">
    <property type="entry name" value="DNA_brk_join_enz"/>
</dbReference>
<dbReference type="InterPro" id="IPR002104">
    <property type="entry name" value="Integrase_catalytic"/>
</dbReference>
<dbReference type="Gene3D" id="1.10.443.10">
    <property type="entry name" value="Intergrase catalytic core"/>
    <property type="match status" value="1"/>
</dbReference>
<dbReference type="GO" id="GO:0003677">
    <property type="term" value="F:DNA binding"/>
    <property type="evidence" value="ECO:0007669"/>
    <property type="project" value="UniProtKB-KW"/>
</dbReference>
<organism evidence="5 6">
    <name type="scientific">Pseudomonas fluorescens</name>
    <dbReference type="NCBI Taxonomy" id="294"/>
    <lineage>
        <taxon>Bacteria</taxon>
        <taxon>Pseudomonadati</taxon>
        <taxon>Pseudomonadota</taxon>
        <taxon>Gammaproteobacteria</taxon>
        <taxon>Pseudomonadales</taxon>
        <taxon>Pseudomonadaceae</taxon>
        <taxon>Pseudomonas</taxon>
    </lineage>
</organism>
<dbReference type="InterPro" id="IPR050090">
    <property type="entry name" value="Tyrosine_recombinase_XerCD"/>
</dbReference>
<dbReference type="InterPro" id="IPR013762">
    <property type="entry name" value="Integrase-like_cat_sf"/>
</dbReference>
<dbReference type="Proteomes" id="UP000377224">
    <property type="component" value="Unassembled WGS sequence"/>
</dbReference>
<dbReference type="GO" id="GO:0015074">
    <property type="term" value="P:DNA integration"/>
    <property type="evidence" value="ECO:0007669"/>
    <property type="project" value="UniProtKB-KW"/>
</dbReference>
<evidence type="ECO:0000313" key="6">
    <source>
        <dbReference type="Proteomes" id="UP000377224"/>
    </source>
</evidence>
<keyword evidence="3" id="KW-0233">DNA recombination</keyword>
<sequence>MRPRWGKVQIDQIDHLDLQEWVQDTLSKRLKNKTIRDIICNVRQVFRLYHTRKKVAHDPTEGLFVRLPDPEAPDPFTRAEIKQILETPTLRMQEVLMVQFMIWAGPRVSETIALAWEDVDLEQGTVTFRRSKVRGAYRVTKTRRSTRRIRLLAPAWYALRSIDAINKVKRAETVEIVERDNKTVRKHTLRFVFVNSKSGLPHVSDFVVRNRFFKAHLNAAGVRYRGPGQCRHTYASQLLTTGVASIDWIAEQMGHTNGNMIRQQYGTWINEDGPDIVGMLQHALNF</sequence>
<dbReference type="PANTHER" id="PTHR30349:SF36">
    <property type="entry name" value="PROPHAGE INTEGRASE INTR-RELATED"/>
    <property type="match status" value="1"/>
</dbReference>
<gene>
    <name evidence="5" type="primary">intQ</name>
    <name evidence="5" type="ORF">PS896_01074</name>
</gene>
<evidence type="ECO:0000313" key="5">
    <source>
        <dbReference type="EMBL" id="VVO66085.1"/>
    </source>
</evidence>
<dbReference type="AlphaFoldDB" id="A0A5E7HQ14"/>
<dbReference type="InterPro" id="IPR010998">
    <property type="entry name" value="Integrase_recombinase_N"/>
</dbReference>